<organism evidence="2 3">
    <name type="scientific">Limosa lapponica baueri</name>
    <dbReference type="NCBI Taxonomy" id="1758121"/>
    <lineage>
        <taxon>Eukaryota</taxon>
        <taxon>Metazoa</taxon>
        <taxon>Chordata</taxon>
        <taxon>Craniata</taxon>
        <taxon>Vertebrata</taxon>
        <taxon>Euteleostomi</taxon>
        <taxon>Archelosauria</taxon>
        <taxon>Archosauria</taxon>
        <taxon>Dinosauria</taxon>
        <taxon>Saurischia</taxon>
        <taxon>Theropoda</taxon>
        <taxon>Coelurosauria</taxon>
        <taxon>Aves</taxon>
        <taxon>Neognathae</taxon>
        <taxon>Neoaves</taxon>
        <taxon>Charadriiformes</taxon>
        <taxon>Scolopacidae</taxon>
        <taxon>Limosa</taxon>
    </lineage>
</organism>
<proteinExistence type="predicted"/>
<feature type="region of interest" description="Disordered" evidence="1">
    <location>
        <begin position="184"/>
        <end position="207"/>
    </location>
</feature>
<reference evidence="3" key="1">
    <citation type="submission" date="2017-11" db="EMBL/GenBank/DDBJ databases">
        <authorList>
            <person name="Lima N.C."/>
            <person name="Parody-Merino A.M."/>
            <person name="Battley P.F."/>
            <person name="Fidler A.E."/>
            <person name="Prosdocimi F."/>
        </authorList>
    </citation>
    <scope>NUCLEOTIDE SEQUENCE [LARGE SCALE GENOMIC DNA]</scope>
</reference>
<evidence type="ECO:0000313" key="2">
    <source>
        <dbReference type="EMBL" id="PKU47649.1"/>
    </source>
</evidence>
<evidence type="ECO:0000313" key="3">
    <source>
        <dbReference type="Proteomes" id="UP000233556"/>
    </source>
</evidence>
<evidence type="ECO:0000256" key="1">
    <source>
        <dbReference type="SAM" id="MobiDB-lite"/>
    </source>
</evidence>
<gene>
    <name evidence="2" type="ORF">llap_2041</name>
</gene>
<dbReference type="AlphaFoldDB" id="A0A2I0UNL9"/>
<accession>A0A2I0UNL9</accession>
<reference evidence="3" key="2">
    <citation type="submission" date="2017-12" db="EMBL/GenBank/DDBJ databases">
        <title>Genome sequence of the Bar-tailed Godwit (Limosa lapponica baueri).</title>
        <authorList>
            <person name="Lima N.C.B."/>
            <person name="Parody-Merino A.M."/>
            <person name="Battley P.F."/>
            <person name="Fidler A.E."/>
            <person name="Prosdocimi F."/>
        </authorList>
    </citation>
    <scope>NUCLEOTIDE SEQUENCE [LARGE SCALE GENOMIC DNA]</scope>
</reference>
<protein>
    <submittedName>
        <fullName evidence="2">Uncharacterized protein</fullName>
    </submittedName>
</protein>
<dbReference type="EMBL" id="KZ505673">
    <property type="protein sequence ID" value="PKU47649.1"/>
    <property type="molecule type" value="Genomic_DNA"/>
</dbReference>
<name>A0A2I0UNL9_LIMLA</name>
<keyword evidence="3" id="KW-1185">Reference proteome</keyword>
<dbReference type="Proteomes" id="UP000233556">
    <property type="component" value="Unassembled WGS sequence"/>
</dbReference>
<sequence length="207" mass="23910">MDQNASPRALNNHHPEIQKCFTWDRDFMKGQLEVLDLVNDTKTLQHTTVADLSKKRRWPWAQLCLLWATVWTSPGLCTHSRYWDDLSLVSSEPPLCLKTPQSFVHMYKDRPTTKKPLGFKWDTAFQCLSSYPCGSQRFHPSLLRHFFTVHLQLLNWSSRYQGASVAQEINIKRTAEKQTYQDSIASPLPRPLPDKLSGVLDSQFPVP</sequence>